<organism evidence="1 2">
    <name type="scientific">Armillaria novae-zelandiae</name>
    <dbReference type="NCBI Taxonomy" id="153914"/>
    <lineage>
        <taxon>Eukaryota</taxon>
        <taxon>Fungi</taxon>
        <taxon>Dikarya</taxon>
        <taxon>Basidiomycota</taxon>
        <taxon>Agaricomycotina</taxon>
        <taxon>Agaricomycetes</taxon>
        <taxon>Agaricomycetidae</taxon>
        <taxon>Agaricales</taxon>
        <taxon>Marasmiineae</taxon>
        <taxon>Physalacriaceae</taxon>
        <taxon>Armillaria</taxon>
    </lineage>
</organism>
<comment type="caution">
    <text evidence="1">The sequence shown here is derived from an EMBL/GenBank/DDBJ whole genome shotgun (WGS) entry which is preliminary data.</text>
</comment>
<gene>
    <name evidence="1" type="ORF">IW261DRAFT_1513558</name>
</gene>
<dbReference type="Proteomes" id="UP001175227">
    <property type="component" value="Unassembled WGS sequence"/>
</dbReference>
<sequence length="98" mass="11233">MLGWGIDLVSATSRIFSFCCSHPPTRSSKPSSLSGMLWQIHWLCAEASPAGSGGPKQITIPNRFMLDVTICYLLEKHIRSESYYTHILELFWRRRFRG</sequence>
<reference evidence="1" key="1">
    <citation type="submission" date="2023-06" db="EMBL/GenBank/DDBJ databases">
        <authorList>
            <consortium name="Lawrence Berkeley National Laboratory"/>
            <person name="Ahrendt S."/>
            <person name="Sahu N."/>
            <person name="Indic B."/>
            <person name="Wong-Bajracharya J."/>
            <person name="Merenyi Z."/>
            <person name="Ke H.-M."/>
            <person name="Monk M."/>
            <person name="Kocsube S."/>
            <person name="Drula E."/>
            <person name="Lipzen A."/>
            <person name="Balint B."/>
            <person name="Henrissat B."/>
            <person name="Andreopoulos B."/>
            <person name="Martin F.M."/>
            <person name="Harder C.B."/>
            <person name="Rigling D."/>
            <person name="Ford K.L."/>
            <person name="Foster G.D."/>
            <person name="Pangilinan J."/>
            <person name="Papanicolaou A."/>
            <person name="Barry K."/>
            <person name="LaButti K."/>
            <person name="Viragh M."/>
            <person name="Koriabine M."/>
            <person name="Yan M."/>
            <person name="Riley R."/>
            <person name="Champramary S."/>
            <person name="Plett K.L."/>
            <person name="Tsai I.J."/>
            <person name="Slot J."/>
            <person name="Sipos G."/>
            <person name="Plett J."/>
            <person name="Nagy L.G."/>
            <person name="Grigoriev I.V."/>
        </authorList>
    </citation>
    <scope>NUCLEOTIDE SEQUENCE</scope>
    <source>
        <strain evidence="1">ICMP 16352</strain>
    </source>
</reference>
<accession>A0AA39NT08</accession>
<keyword evidence="2" id="KW-1185">Reference proteome</keyword>
<evidence type="ECO:0000313" key="2">
    <source>
        <dbReference type="Proteomes" id="UP001175227"/>
    </source>
</evidence>
<evidence type="ECO:0000313" key="1">
    <source>
        <dbReference type="EMBL" id="KAK0471049.1"/>
    </source>
</evidence>
<proteinExistence type="predicted"/>
<protein>
    <submittedName>
        <fullName evidence="1">Uncharacterized protein</fullName>
    </submittedName>
</protein>
<dbReference type="AlphaFoldDB" id="A0AA39NT08"/>
<name>A0AA39NT08_9AGAR</name>
<dbReference type="EMBL" id="JAUEPR010000055">
    <property type="protein sequence ID" value="KAK0471049.1"/>
    <property type="molecule type" value="Genomic_DNA"/>
</dbReference>